<dbReference type="Proteomes" id="UP000614741">
    <property type="component" value="Unassembled WGS sequence"/>
</dbReference>
<name>A0ABQ4DR51_9CELL</name>
<dbReference type="Pfam" id="PF13367">
    <property type="entry name" value="PrsW-protease"/>
    <property type="match status" value="1"/>
</dbReference>
<gene>
    <name evidence="2" type="ORF">Cph01nite_35800</name>
</gene>
<keyword evidence="3" id="KW-1185">Reference proteome</keyword>
<dbReference type="EMBL" id="BONP01000039">
    <property type="protein sequence ID" value="GIG41818.1"/>
    <property type="molecule type" value="Genomic_DNA"/>
</dbReference>
<keyword evidence="1" id="KW-0472">Membrane</keyword>
<feature type="transmembrane region" description="Helical" evidence="1">
    <location>
        <begin position="231"/>
        <end position="250"/>
    </location>
</feature>
<comment type="caution">
    <text evidence="2">The sequence shown here is derived from an EMBL/GenBank/DDBJ whole genome shotgun (WGS) entry which is preliminary data.</text>
</comment>
<sequence length="389" mass="40619">MSSHEPAPPATPPGAVPAQWVPARRAAPARDVLAILAVALLGATALGAVALMLVQVGVGAGVVGAVLAVVPLTVVLAGVRWLDRWEPEPRGALLFGLLWGAGVAVLVSLVVNDLTLYTVAQATGDLDAGLVAATLVSAPVIEEIAKGAGVLALFLARRRYFDGVVDGIVYGGVVAAGFAFTENILYFGQAGPALAETFVLRGLATPFAHLLFTACTGAALGLAARSRSPHAAWWLFPLGLLGAMVGHAAWNATGLFAGEAYLGVFAVVQVPLFAGVVGLAFWLRRQEAAVIRHRLTEYAVAGWFAPHEVEMLASLPRRSTAVGWATRAGGPEAGEAMRRFQRDATTLAFRRHLAAVGRTDLHRHAETERELLGAVTADRHRVLSAAAGR</sequence>
<dbReference type="PANTHER" id="PTHR36844:SF1">
    <property type="entry name" value="PROTEASE PRSW"/>
    <property type="match status" value="1"/>
</dbReference>
<dbReference type="RefSeq" id="WP_203676308.1">
    <property type="nucleotide sequence ID" value="NZ_BONP01000039.1"/>
</dbReference>
<protein>
    <submittedName>
        <fullName evidence="2">Membrane protein</fullName>
    </submittedName>
</protein>
<accession>A0ABQ4DR51</accession>
<proteinExistence type="predicted"/>
<evidence type="ECO:0000313" key="3">
    <source>
        <dbReference type="Proteomes" id="UP000614741"/>
    </source>
</evidence>
<evidence type="ECO:0000256" key="1">
    <source>
        <dbReference type="SAM" id="Phobius"/>
    </source>
</evidence>
<dbReference type="InterPro" id="IPR026898">
    <property type="entry name" value="PrsW"/>
</dbReference>
<keyword evidence="1" id="KW-0812">Transmembrane</keyword>
<dbReference type="PANTHER" id="PTHR36844">
    <property type="entry name" value="PROTEASE PRSW"/>
    <property type="match status" value="1"/>
</dbReference>
<feature type="transmembrane region" description="Helical" evidence="1">
    <location>
        <begin position="207"/>
        <end position="224"/>
    </location>
</feature>
<reference evidence="2 3" key="1">
    <citation type="submission" date="2021-01" db="EMBL/GenBank/DDBJ databases">
        <title>Whole genome shotgun sequence of Cellulomonas phragmiteti NBRC 110785.</title>
        <authorList>
            <person name="Komaki H."/>
            <person name="Tamura T."/>
        </authorList>
    </citation>
    <scope>NUCLEOTIDE SEQUENCE [LARGE SCALE GENOMIC DNA]</scope>
    <source>
        <strain evidence="2 3">NBRC 110785</strain>
    </source>
</reference>
<keyword evidence="1" id="KW-1133">Transmembrane helix</keyword>
<feature type="transmembrane region" description="Helical" evidence="1">
    <location>
        <begin position="91"/>
        <end position="111"/>
    </location>
</feature>
<evidence type="ECO:0000313" key="2">
    <source>
        <dbReference type="EMBL" id="GIG41818.1"/>
    </source>
</evidence>
<feature type="transmembrane region" description="Helical" evidence="1">
    <location>
        <begin position="60"/>
        <end position="79"/>
    </location>
</feature>
<organism evidence="2 3">
    <name type="scientific">Cellulomonas phragmiteti</name>
    <dbReference type="NCBI Taxonomy" id="478780"/>
    <lineage>
        <taxon>Bacteria</taxon>
        <taxon>Bacillati</taxon>
        <taxon>Actinomycetota</taxon>
        <taxon>Actinomycetes</taxon>
        <taxon>Micrococcales</taxon>
        <taxon>Cellulomonadaceae</taxon>
        <taxon>Cellulomonas</taxon>
    </lineage>
</organism>
<feature type="transmembrane region" description="Helical" evidence="1">
    <location>
        <begin position="168"/>
        <end position="187"/>
    </location>
</feature>
<feature type="transmembrane region" description="Helical" evidence="1">
    <location>
        <begin position="32"/>
        <end position="54"/>
    </location>
</feature>
<feature type="transmembrane region" description="Helical" evidence="1">
    <location>
        <begin position="131"/>
        <end position="156"/>
    </location>
</feature>
<feature type="transmembrane region" description="Helical" evidence="1">
    <location>
        <begin position="262"/>
        <end position="283"/>
    </location>
</feature>